<evidence type="ECO:0000259" key="7">
    <source>
        <dbReference type="Pfam" id="PF13873"/>
    </source>
</evidence>
<comment type="subunit">
    <text evidence="1">Self-associates forming complexes of several hundred monomers.</text>
</comment>
<name>A0A9P0F2V9_BEMTA</name>
<evidence type="ECO:0000256" key="4">
    <source>
        <dbReference type="ARBA" id="ARBA00023163"/>
    </source>
</evidence>
<protein>
    <recommendedName>
        <fullName evidence="2">Regulatory protein zeste</fullName>
    </recommendedName>
</protein>
<accession>A0A9P0F2V9</accession>
<feature type="compositionally biased region" description="Basic and acidic residues" evidence="6">
    <location>
        <begin position="182"/>
        <end position="197"/>
    </location>
</feature>
<reference evidence="8" key="1">
    <citation type="submission" date="2021-12" db="EMBL/GenBank/DDBJ databases">
        <authorList>
            <person name="King R."/>
        </authorList>
    </citation>
    <scope>NUCLEOTIDE SEQUENCE</scope>
</reference>
<evidence type="ECO:0000313" key="9">
    <source>
        <dbReference type="Proteomes" id="UP001152759"/>
    </source>
</evidence>
<evidence type="ECO:0000313" key="8">
    <source>
        <dbReference type="EMBL" id="CAH0389647.1"/>
    </source>
</evidence>
<dbReference type="AlphaFoldDB" id="A0A9P0F2V9"/>
<keyword evidence="3" id="KW-0805">Transcription regulation</keyword>
<evidence type="ECO:0000256" key="6">
    <source>
        <dbReference type="SAM" id="MobiDB-lite"/>
    </source>
</evidence>
<feature type="region of interest" description="Disordered" evidence="6">
    <location>
        <begin position="110"/>
        <end position="145"/>
    </location>
</feature>
<dbReference type="Pfam" id="PF13873">
    <property type="entry name" value="Myb_DNA-bind_5"/>
    <property type="match status" value="1"/>
</dbReference>
<evidence type="ECO:0000256" key="5">
    <source>
        <dbReference type="ARBA" id="ARBA00025466"/>
    </source>
</evidence>
<feature type="compositionally biased region" description="Polar residues" evidence="6">
    <location>
        <begin position="202"/>
        <end position="213"/>
    </location>
</feature>
<keyword evidence="4" id="KW-0804">Transcription</keyword>
<comment type="function">
    <text evidence="5">Involved in transvection phenomena (= synapsis-dependent gene expression), where the synaptic pairing of chromosomes carrying genes with which zeste interacts influences the expression of these genes. Zeste binds to DNA and stimulates transcription from a nearby promoter.</text>
</comment>
<organism evidence="8 9">
    <name type="scientific">Bemisia tabaci</name>
    <name type="common">Sweetpotato whitefly</name>
    <name type="synonym">Aleurodes tabaci</name>
    <dbReference type="NCBI Taxonomy" id="7038"/>
    <lineage>
        <taxon>Eukaryota</taxon>
        <taxon>Metazoa</taxon>
        <taxon>Ecdysozoa</taxon>
        <taxon>Arthropoda</taxon>
        <taxon>Hexapoda</taxon>
        <taxon>Insecta</taxon>
        <taxon>Pterygota</taxon>
        <taxon>Neoptera</taxon>
        <taxon>Paraneoptera</taxon>
        <taxon>Hemiptera</taxon>
        <taxon>Sternorrhyncha</taxon>
        <taxon>Aleyrodoidea</taxon>
        <taxon>Aleyrodidae</taxon>
        <taxon>Aleyrodinae</taxon>
        <taxon>Bemisia</taxon>
    </lineage>
</organism>
<dbReference type="Proteomes" id="UP001152759">
    <property type="component" value="Chromosome 5"/>
</dbReference>
<proteinExistence type="predicted"/>
<dbReference type="InterPro" id="IPR028002">
    <property type="entry name" value="Myb_DNA-bind_5"/>
</dbReference>
<gene>
    <name evidence="8" type="ORF">BEMITA_LOCUS8455</name>
</gene>
<evidence type="ECO:0000256" key="1">
    <source>
        <dbReference type="ARBA" id="ARBA00011764"/>
    </source>
</evidence>
<evidence type="ECO:0000256" key="2">
    <source>
        <dbReference type="ARBA" id="ARBA00016807"/>
    </source>
</evidence>
<sequence>MSDKQRSLLVQYMAKHTIFAKSGVSPGQNNVKKTVDQWDRLIKILNANGPPRSKASWKQTWSDLKKRIKKKAGYLAKATRKTGNVKAIDDKGREVPPLTAEEQQIVDLCGGKEWTPVRQGDSTSEPSEPSDPRVVPTASTSRSGNVDVSETWEYLITPNLSPVRVADRHDEVSCAEEEDEGPSERESESEPSEKELESGPSTQIPQKPTGSSANEEDPGPPAKRPRTNLRGQYQDTSKAYVSVTMESIKATKELAAAMNNLAASMNNAASSMNAIATAMTNASTAQCESNLGLGLALARLSDKVGRLIGGDEEEE</sequence>
<feature type="domain" description="Myb/SANT-like DNA-binding" evidence="7">
    <location>
        <begin position="2"/>
        <end position="72"/>
    </location>
</feature>
<evidence type="ECO:0000256" key="3">
    <source>
        <dbReference type="ARBA" id="ARBA00023015"/>
    </source>
</evidence>
<feature type="region of interest" description="Disordered" evidence="6">
    <location>
        <begin position="166"/>
        <end position="235"/>
    </location>
</feature>
<dbReference type="EMBL" id="OU963866">
    <property type="protein sequence ID" value="CAH0389647.1"/>
    <property type="molecule type" value="Genomic_DNA"/>
</dbReference>
<keyword evidence="9" id="KW-1185">Reference proteome</keyword>